<keyword evidence="1" id="KW-0812">Transmembrane</keyword>
<name>A0A7D5PH66_9EURY</name>
<organism evidence="3 4">
    <name type="scientific">Halosimplex pelagicum</name>
    <dbReference type="NCBI Taxonomy" id="869886"/>
    <lineage>
        <taxon>Archaea</taxon>
        <taxon>Methanobacteriati</taxon>
        <taxon>Methanobacteriota</taxon>
        <taxon>Stenosarchaea group</taxon>
        <taxon>Halobacteria</taxon>
        <taxon>Halobacteriales</taxon>
        <taxon>Haloarculaceae</taxon>
        <taxon>Halosimplex</taxon>
    </lineage>
</organism>
<dbReference type="AlphaFoldDB" id="A0A7D5PH66"/>
<proteinExistence type="predicted"/>
<gene>
    <name evidence="3" type="ORF">HZS54_04060</name>
</gene>
<dbReference type="InterPro" id="IPR058287">
    <property type="entry name" value="DUF7981"/>
</dbReference>
<feature type="domain" description="DUF7981" evidence="2">
    <location>
        <begin position="6"/>
        <end position="65"/>
    </location>
</feature>
<keyword evidence="4" id="KW-1185">Reference proteome</keyword>
<evidence type="ECO:0000313" key="4">
    <source>
        <dbReference type="Proteomes" id="UP000509346"/>
    </source>
</evidence>
<reference evidence="3 4" key="1">
    <citation type="submission" date="2020-07" db="EMBL/GenBank/DDBJ databases">
        <title>Halosimplex litoreum sp. nov. and Halosimplex rubrum sp. nov., isolated from different salt environments.</title>
        <authorList>
            <person name="Cui H."/>
        </authorList>
    </citation>
    <scope>NUCLEOTIDE SEQUENCE [LARGE SCALE GENOMIC DNA]</scope>
    <source>
        <strain evidence="3 4">R2</strain>
    </source>
</reference>
<dbReference type="EMBL" id="CP058909">
    <property type="protein sequence ID" value="QLH84899.1"/>
    <property type="molecule type" value="Genomic_DNA"/>
</dbReference>
<sequence>MLAPATKASLLWGAVGGLAFLVLAQGYELLGDLGVGIGPKVAVALVVAAVTALATHLARGRLPAGGGR</sequence>
<protein>
    <recommendedName>
        <fullName evidence="2">DUF7981 domain-containing protein</fullName>
    </recommendedName>
</protein>
<dbReference type="KEGG" id="hpel:HZS54_04060"/>
<accession>A0A7D5PH66</accession>
<keyword evidence="1" id="KW-0472">Membrane</keyword>
<evidence type="ECO:0000313" key="3">
    <source>
        <dbReference type="EMBL" id="QLH84899.1"/>
    </source>
</evidence>
<keyword evidence="1" id="KW-1133">Transmembrane helix</keyword>
<dbReference type="OrthoDB" id="307419at2157"/>
<dbReference type="Proteomes" id="UP000509346">
    <property type="component" value="Chromosome"/>
</dbReference>
<evidence type="ECO:0000256" key="1">
    <source>
        <dbReference type="SAM" id="Phobius"/>
    </source>
</evidence>
<dbReference type="Pfam" id="PF25938">
    <property type="entry name" value="DUF7981"/>
    <property type="match status" value="1"/>
</dbReference>
<feature type="transmembrane region" description="Helical" evidence="1">
    <location>
        <begin position="40"/>
        <end position="58"/>
    </location>
</feature>
<evidence type="ECO:0000259" key="2">
    <source>
        <dbReference type="Pfam" id="PF25938"/>
    </source>
</evidence>